<proteinExistence type="predicted"/>
<evidence type="ECO:0000313" key="4">
    <source>
        <dbReference type="Proteomes" id="UP000594638"/>
    </source>
</evidence>
<dbReference type="Pfam" id="PF10441">
    <property type="entry name" value="Urb2"/>
    <property type="match status" value="1"/>
</dbReference>
<dbReference type="PANTHER" id="PTHR15682">
    <property type="entry name" value="UNHEALTHY RIBOSOME BIOGENESIS PROTEIN 2 HOMOLOG"/>
    <property type="match status" value="1"/>
</dbReference>
<feature type="compositionally biased region" description="Basic and acidic residues" evidence="1">
    <location>
        <begin position="26"/>
        <end position="39"/>
    </location>
</feature>
<evidence type="ECO:0000259" key="2">
    <source>
        <dbReference type="Pfam" id="PF10441"/>
    </source>
</evidence>
<name>A0A8S0U4P4_OLEEU</name>
<gene>
    <name evidence="3" type="ORF">OLEA9_A073221</name>
</gene>
<accession>A0A8S0U4P4</accession>
<evidence type="ECO:0000256" key="1">
    <source>
        <dbReference type="SAM" id="MobiDB-lite"/>
    </source>
</evidence>
<evidence type="ECO:0000313" key="3">
    <source>
        <dbReference type="EMBL" id="CAA3013472.1"/>
    </source>
</evidence>
<organism evidence="3 4">
    <name type="scientific">Olea europaea subsp. europaea</name>
    <dbReference type="NCBI Taxonomy" id="158383"/>
    <lineage>
        <taxon>Eukaryota</taxon>
        <taxon>Viridiplantae</taxon>
        <taxon>Streptophyta</taxon>
        <taxon>Embryophyta</taxon>
        <taxon>Tracheophyta</taxon>
        <taxon>Spermatophyta</taxon>
        <taxon>Magnoliopsida</taxon>
        <taxon>eudicotyledons</taxon>
        <taxon>Gunneridae</taxon>
        <taxon>Pentapetalae</taxon>
        <taxon>asterids</taxon>
        <taxon>lamiids</taxon>
        <taxon>Lamiales</taxon>
        <taxon>Oleaceae</taxon>
        <taxon>Oleeae</taxon>
        <taxon>Olea</taxon>
    </lineage>
</organism>
<feature type="region of interest" description="Disordered" evidence="1">
    <location>
        <begin position="1516"/>
        <end position="1537"/>
    </location>
</feature>
<dbReference type="GO" id="GO:0042254">
    <property type="term" value="P:ribosome biogenesis"/>
    <property type="evidence" value="ECO:0007669"/>
    <property type="project" value="TreeGrafter"/>
</dbReference>
<dbReference type="InterPro" id="IPR052609">
    <property type="entry name" value="Ribosome_Biogenesis_Reg"/>
</dbReference>
<dbReference type="InterPro" id="IPR018849">
    <property type="entry name" value="Urb2/Npa2_C"/>
</dbReference>
<dbReference type="EMBL" id="CACTIH010007439">
    <property type="protein sequence ID" value="CAA3013472.1"/>
    <property type="molecule type" value="Genomic_DNA"/>
</dbReference>
<dbReference type="OrthoDB" id="160374at2759"/>
<comment type="caution">
    <text evidence="3">The sequence shown here is derived from an EMBL/GenBank/DDBJ whole genome shotgun (WGS) entry which is preliminary data.</text>
</comment>
<reference evidence="3 4" key="1">
    <citation type="submission" date="2019-12" db="EMBL/GenBank/DDBJ databases">
        <authorList>
            <person name="Alioto T."/>
            <person name="Alioto T."/>
            <person name="Gomez Garrido J."/>
        </authorList>
    </citation>
    <scope>NUCLEOTIDE SEQUENCE [LARGE SCALE GENOMIC DNA]</scope>
</reference>
<feature type="region of interest" description="Disordered" evidence="1">
    <location>
        <begin position="1"/>
        <end position="54"/>
    </location>
</feature>
<sequence length="2066" mass="232543">MADYNSTLESSSTNKMKNGKKKRKQKSTEINELEKEAQEHSGGPSKIPRIDKSEGEIVETNTKLEDFSPWRNLQLILFLQNEDIDLLKKVDLAFSYVNSITDEAVDDIGQCPETINSCRVLVFMNNWVQSVLISSEKKMRQEGNKAEYEVSSALCLDIRGWKILKFCLEKSQNLHVSLTFSRDLLWVIHCVARDMLSHINYLTSCCEVALSCEQLEFYDTVLNCISSIFSSHGGFSNENLGIWISVMNMVLDLALRLVKDKLDNCKAGNLFMQLPCSLLEPFAKFLRVHPMRKNGFLDFIDKLLEPLLHLLVVLHSDFVGSNSECRINLSKLAEEVLAQGLFHPARIDGFLCLQSTGRYKSSYDGALSEEKSVNRSYHRHLFDKLEKIAANKNEYALGGLGQLLHLFVNSVTKQKGTSVSRGGSGGSEISSTNNLPENFSLTRMVISEHRPSSNGLDAEMRKSVFEFFVHIMEPLITDVNKYLHVDGELGSMLMNVSCMVRAINNLLACIVHEKVYVRTEDTSEGASIMFLRLLYDLLVSFSAKINDVSTFGSEKSSHGEVLISTRKEIIVSVHHLLDIEYKVVDDDLESLWTMIFSSVACSNSSIDVLDQSVLSTEILSLGCRLVDLYSELRQVNSSIFALCRAVRHFVSLLGDNKARTSSHAYSSYPNSLSMMLCSPEFRLSLSKAVESIPEGQASGCFRQLSSDVMESLQWMKVDCQLASEDELTKSSPSRCDLLHFKLQAELIGRALSEVYSIIVDSITVSSGNSYLVGVSVKNLIENCRLSLSCLVSLQPDNIKEFSNLFNRRSSKKRDGCENISMCWILVFYFRLYLSCRSLLRQAISCMPPDASKRMSGEIGDSFLSHTGRDWLEATGSVDEGYFSWILQPSASLLNVIHSILDVYLQGTGIVCPPLVFVLNTMAFQRLTDLNKLIKSSEYMLLWNRTRGQQQLKDGAQFSLYGKKIKRWKRYLSDFREEAGGLTKIMMKLLLSMVTVHVPAPSFDDGINGDIWIQTLLKSDTHSFAIGSMDEKLLPSTLLWSFCRTVDIWCTHATKKDLKKFLALLIQAYLSCVTDREGESRKCNIDKPGHLKKVTAHHIALEFLSNTMSYEQSFVRRYMASRYCQILQKSASSMFASTKVDLSSSPDWMEVICAVENASNVQNGDSLWTGSNRDPAQKGTNIEFAKCRHLLKLLNWMPKEYMSSRSTSLYITCILNLERLLVGSLLGWHGLLCSCDALEILRLFVSCRRVLKNLIMASCEENMEGRQSSVASKFSENSFPLFWLSKSLSAVMGFQHAFPDNIAFEAKNAFFSLMDHTSYVFLTVCKDHYSLVTSTKLCKAKKSSDGGLEEYDQKAYNNLQLDPPLNVDVWGSVVQVAETLKEQMQNSLATFNEALLDKKVGISRNFIELNKLSSMLACFQGFLLGAASALGNVYATNNNVRTKLSTLKAERIKKVKSCVDTCQNFIIFYLKALFVEDDQLPGILSEEKAVSALKCGSDSLGAREAPYDVYDDDIDATNDEEMHPAGKKTASGTKKDVKNRDLKRKTHSAIKYLEAFFTKVQNEQLCLKKSLLLEFFRGENIEAAFFLRQLFIASSAILRLNLQIDLTSSSWSSIPIFIGISQVLLLEFSSQTGMPHPFSFVCLDGVVKFLEELGVYFPQLEPSLSRNLYVKLVDLHLRAIGKCISLQGKKAIIASQDTGLHTKMLPNQMESSESRFSHETCQLEEFKVKLRMSFRSYIRRPSELHFLSAIQAVERAIVGVQEGCQTNYEICLGSLDGGKVSSIVAAGIDCLELILEFVSGHNRLNMVKRYIQSLVACLFNVIVHLQGPKIFYGYVDSTKDYKNPDSGSVILMSIEVLTRISGKQFLFNLDASHIAQSLRMPGALFQNLLHLPIFENAVARKFSVELYNACCRLLCTVLKHHKRETQQCVALLEDSVSVLLHCLEIVNIDSVTRKDYFAWELQEAVICASSLRRVYEEVRQQKDVFGRSLFQFLSCYIRVYCALGPSRIGIRREIDEALRPGVYALIDSCSTDDLQLLHTLFGEGPCRSTLASLQHDYKLHFQFEGKV</sequence>
<protein>
    <recommendedName>
        <fullName evidence="2">Nucleolar 27S pre-rRNA processing Urb2/Npa2 C-terminal domain-containing protein</fullName>
    </recommendedName>
</protein>
<dbReference type="Gramene" id="OE9A073221T5">
    <property type="protein sequence ID" value="OE9A073221C5"/>
    <property type="gene ID" value="OE9A073221"/>
</dbReference>
<keyword evidence="4" id="KW-1185">Reference proteome</keyword>
<dbReference type="PANTHER" id="PTHR15682:SF2">
    <property type="entry name" value="UNHEALTHY RIBOSOME BIOGENESIS PROTEIN 2 HOMOLOG"/>
    <property type="match status" value="1"/>
</dbReference>
<dbReference type="Proteomes" id="UP000594638">
    <property type="component" value="Unassembled WGS sequence"/>
</dbReference>
<dbReference type="GO" id="GO:0005730">
    <property type="term" value="C:nucleolus"/>
    <property type="evidence" value="ECO:0007669"/>
    <property type="project" value="TreeGrafter"/>
</dbReference>
<feature type="domain" description="Nucleolar 27S pre-rRNA processing Urb2/Npa2 C-terminal" evidence="2">
    <location>
        <begin position="1851"/>
        <end position="2065"/>
    </location>
</feature>